<evidence type="ECO:0000259" key="5">
    <source>
        <dbReference type="PROSITE" id="PS50893"/>
    </source>
</evidence>
<dbReference type="InterPro" id="IPR017911">
    <property type="entry name" value="MacB-like_ATP-bd"/>
</dbReference>
<feature type="domain" description="ABC transporter" evidence="5">
    <location>
        <begin position="22"/>
        <end position="262"/>
    </location>
</feature>
<accession>A0ABY6HYE2</accession>
<comment type="similarity">
    <text evidence="1">Belongs to the ABC transporter superfamily.</text>
</comment>
<dbReference type="Pfam" id="PF00005">
    <property type="entry name" value="ABC_tran"/>
    <property type="match status" value="1"/>
</dbReference>
<dbReference type="InterPro" id="IPR003439">
    <property type="entry name" value="ABC_transporter-like_ATP-bd"/>
</dbReference>
<dbReference type="EMBL" id="CP104013">
    <property type="protein sequence ID" value="UYP48408.1"/>
    <property type="molecule type" value="Genomic_DNA"/>
</dbReference>
<sequence length="352" mass="39483">MMTIMEDTAINSLENTPKSPIAQLDEVYKIFKSGSNEIMALKNINLKIYPGELIVIMGPSGSGKTTLLHVLAGITRPSSGTIIVNDLEVHRLKDQGIQDLLQNHIGIIFQFFNLIPTLSAAGNVEMPMIVSKVNKKTRKERVNLLLDEVEMLDRANHRPYALSGGEKQRIAIAQAFANDPELILADEPTGNVDSISAEKIMSYFKKVLIDNPEKSMVIVTHDSAFRKIADRTMILKDGEIVKEYGRLDQKPLQDNFEGENETTIASITKKQEEANLIINGAKNYPLFKDIKDCPLCHSKNILKNYDKDGGAMYYQNQQIVSRISIACRECNEISYQFGGIFDLKRDLHDPNK</sequence>
<dbReference type="Gene3D" id="3.40.50.300">
    <property type="entry name" value="P-loop containing nucleotide triphosphate hydrolases"/>
    <property type="match status" value="1"/>
</dbReference>
<proteinExistence type="inferred from homology"/>
<keyword evidence="4 6" id="KW-0067">ATP-binding</keyword>
<evidence type="ECO:0000256" key="1">
    <source>
        <dbReference type="ARBA" id="ARBA00005417"/>
    </source>
</evidence>
<keyword evidence="2" id="KW-0813">Transport</keyword>
<organism evidence="6 7">
    <name type="scientific">Candidatus Lokiarchaeum ossiferum</name>
    <dbReference type="NCBI Taxonomy" id="2951803"/>
    <lineage>
        <taxon>Archaea</taxon>
        <taxon>Promethearchaeati</taxon>
        <taxon>Promethearchaeota</taxon>
        <taxon>Promethearchaeia</taxon>
        <taxon>Promethearchaeales</taxon>
        <taxon>Promethearchaeaceae</taxon>
        <taxon>Candidatus Lokiarchaeum</taxon>
    </lineage>
</organism>
<gene>
    <name evidence="6" type="ORF">NEF87_004693</name>
</gene>
<dbReference type="PROSITE" id="PS00211">
    <property type="entry name" value="ABC_TRANSPORTER_1"/>
    <property type="match status" value="1"/>
</dbReference>
<keyword evidence="7" id="KW-1185">Reference proteome</keyword>
<evidence type="ECO:0000256" key="4">
    <source>
        <dbReference type="ARBA" id="ARBA00022840"/>
    </source>
</evidence>
<reference evidence="6" key="1">
    <citation type="submission" date="2022-09" db="EMBL/GenBank/DDBJ databases">
        <title>Actin cytoskeleton and complex cell architecture in an #Asgard archaeon.</title>
        <authorList>
            <person name="Ponce Toledo R.I."/>
            <person name="Schleper C."/>
            <person name="Rodrigues Oliveira T."/>
            <person name="Wollweber F."/>
            <person name="Xu J."/>
            <person name="Rittmann S."/>
            <person name="Klingl A."/>
            <person name="Pilhofer M."/>
        </authorList>
    </citation>
    <scope>NUCLEOTIDE SEQUENCE</scope>
    <source>
        <strain evidence="6">B-35</strain>
    </source>
</reference>
<dbReference type="InterPro" id="IPR017871">
    <property type="entry name" value="ABC_transporter-like_CS"/>
</dbReference>
<dbReference type="GO" id="GO:0005524">
    <property type="term" value="F:ATP binding"/>
    <property type="evidence" value="ECO:0007669"/>
    <property type="project" value="UniProtKB-KW"/>
</dbReference>
<dbReference type="PANTHER" id="PTHR42798">
    <property type="entry name" value="LIPOPROTEIN-RELEASING SYSTEM ATP-BINDING PROTEIN LOLD"/>
    <property type="match status" value="1"/>
</dbReference>
<evidence type="ECO:0000256" key="2">
    <source>
        <dbReference type="ARBA" id="ARBA00022448"/>
    </source>
</evidence>
<evidence type="ECO:0000313" key="7">
    <source>
        <dbReference type="Proteomes" id="UP001208689"/>
    </source>
</evidence>
<dbReference type="Proteomes" id="UP001208689">
    <property type="component" value="Chromosome"/>
</dbReference>
<dbReference type="InterPro" id="IPR003593">
    <property type="entry name" value="AAA+_ATPase"/>
</dbReference>
<keyword evidence="3" id="KW-0547">Nucleotide-binding</keyword>
<name>A0ABY6HYE2_9ARCH</name>
<evidence type="ECO:0000256" key="3">
    <source>
        <dbReference type="ARBA" id="ARBA00022741"/>
    </source>
</evidence>
<dbReference type="InterPro" id="IPR027417">
    <property type="entry name" value="P-loop_NTPase"/>
</dbReference>
<dbReference type="CDD" id="cd03255">
    <property type="entry name" value="ABC_MJ0796_LolCDE_FtsE"/>
    <property type="match status" value="1"/>
</dbReference>
<evidence type="ECO:0000313" key="6">
    <source>
        <dbReference type="EMBL" id="UYP48408.1"/>
    </source>
</evidence>
<dbReference type="PROSITE" id="PS50893">
    <property type="entry name" value="ABC_TRANSPORTER_2"/>
    <property type="match status" value="1"/>
</dbReference>
<dbReference type="SUPFAM" id="SSF52540">
    <property type="entry name" value="P-loop containing nucleoside triphosphate hydrolases"/>
    <property type="match status" value="1"/>
</dbReference>
<protein>
    <submittedName>
        <fullName evidence="6">Vitamin B12 import ATP-binding protein BtuD</fullName>
    </submittedName>
</protein>
<dbReference type="SMART" id="SM00382">
    <property type="entry name" value="AAA"/>
    <property type="match status" value="1"/>
</dbReference>
<dbReference type="PANTHER" id="PTHR42798:SF2">
    <property type="entry name" value="ABC TRANSPORTER ATP-BINDING PROTEIN MG467-RELATED"/>
    <property type="match status" value="1"/>
</dbReference>